<evidence type="ECO:0000259" key="5">
    <source>
        <dbReference type="Pfam" id="PF00296"/>
    </source>
</evidence>
<dbReference type="InterPro" id="IPR011251">
    <property type="entry name" value="Luciferase-like_dom"/>
</dbReference>
<dbReference type="InterPro" id="IPR036661">
    <property type="entry name" value="Luciferase-like_sf"/>
</dbReference>
<dbReference type="SUPFAM" id="SSF51679">
    <property type="entry name" value="Bacterial luciferase-like"/>
    <property type="match status" value="1"/>
</dbReference>
<comment type="caution">
    <text evidence="6">The sequence shown here is derived from an EMBL/GenBank/DDBJ whole genome shotgun (WGS) entry which is preliminary data.</text>
</comment>
<dbReference type="RefSeq" id="WP_179536323.1">
    <property type="nucleotide sequence ID" value="NZ_JACBYW010000006.1"/>
</dbReference>
<dbReference type="PANTHER" id="PTHR42847:SF4">
    <property type="entry name" value="ALKANESULFONATE MONOOXYGENASE-RELATED"/>
    <property type="match status" value="1"/>
</dbReference>
<dbReference type="GO" id="GO:0008726">
    <property type="term" value="F:alkanesulfonate monooxygenase activity"/>
    <property type="evidence" value="ECO:0007669"/>
    <property type="project" value="TreeGrafter"/>
</dbReference>
<proteinExistence type="predicted"/>
<evidence type="ECO:0000256" key="4">
    <source>
        <dbReference type="ARBA" id="ARBA00023033"/>
    </source>
</evidence>
<keyword evidence="3" id="KW-0560">Oxidoreductase</keyword>
<name>A0A852YXV5_9ACTN</name>
<dbReference type="GO" id="GO:0046306">
    <property type="term" value="P:alkanesulfonate catabolic process"/>
    <property type="evidence" value="ECO:0007669"/>
    <property type="project" value="TreeGrafter"/>
</dbReference>
<dbReference type="EMBL" id="JACBYW010000006">
    <property type="protein sequence ID" value="NYH79934.1"/>
    <property type="molecule type" value="Genomic_DNA"/>
</dbReference>
<dbReference type="NCBIfam" id="TIGR03621">
    <property type="entry name" value="F420_MSMEG_2516"/>
    <property type="match status" value="1"/>
</dbReference>
<evidence type="ECO:0000256" key="3">
    <source>
        <dbReference type="ARBA" id="ARBA00023002"/>
    </source>
</evidence>
<keyword evidence="2" id="KW-0288">FMN</keyword>
<keyword evidence="4" id="KW-0503">Monooxygenase</keyword>
<dbReference type="Gene3D" id="3.20.20.30">
    <property type="entry name" value="Luciferase-like domain"/>
    <property type="match status" value="1"/>
</dbReference>
<dbReference type="Proteomes" id="UP000548304">
    <property type="component" value="Unassembled WGS sequence"/>
</dbReference>
<protein>
    <submittedName>
        <fullName evidence="6">Putative F420-dependent oxidoreductase</fullName>
    </submittedName>
</protein>
<dbReference type="PANTHER" id="PTHR42847">
    <property type="entry name" value="ALKANESULFONATE MONOOXYGENASE"/>
    <property type="match status" value="1"/>
</dbReference>
<feature type="domain" description="Luciferase-like" evidence="5">
    <location>
        <begin position="16"/>
        <end position="250"/>
    </location>
</feature>
<keyword evidence="1" id="KW-0285">Flavoprotein</keyword>
<dbReference type="InterPro" id="IPR019923">
    <property type="entry name" value="Lucif-like_OxRdtase_MSMEG_2516"/>
</dbReference>
<sequence>MTGLRFSYNVDGFATREDFVETCRRAERYGYDTVFAADHLGIPAPFPVLVAAAEATRRLRVGTLVLNVPFWNPALLAREVATTDVLTGGRLELGLGAGHMKWEFDEAGIPWQPFGARADRLAETVEQLGRLFAQDGYPQQEELRASRDLPALRPVQRHGFGGVGPPLIVGGTSDRVLEIAGRSADVVSVPGIFQAEGQPPGTMRLGTPEEVEERVRYAAERAGRRADRIEWHALVQLVVHTEDRRATAEQLTRRYGPESTPPELLLRSPFVLIGTTEQMAEQVLRNRERYGFTYYTVHGPYLDTLATVVERVREIEG</sequence>
<dbReference type="InterPro" id="IPR050172">
    <property type="entry name" value="SsuD_RutA_monooxygenase"/>
</dbReference>
<dbReference type="Pfam" id="PF00296">
    <property type="entry name" value="Bac_luciferase"/>
    <property type="match status" value="1"/>
</dbReference>
<evidence type="ECO:0000313" key="7">
    <source>
        <dbReference type="Proteomes" id="UP000548304"/>
    </source>
</evidence>
<accession>A0A852YXV5</accession>
<gene>
    <name evidence="6" type="ORF">FHR84_003283</name>
</gene>
<organism evidence="6 7">
    <name type="scientific">Actinopolyspora biskrensis</name>
    <dbReference type="NCBI Taxonomy" id="1470178"/>
    <lineage>
        <taxon>Bacteria</taxon>
        <taxon>Bacillati</taxon>
        <taxon>Actinomycetota</taxon>
        <taxon>Actinomycetes</taxon>
        <taxon>Actinopolysporales</taxon>
        <taxon>Actinopolysporaceae</taxon>
        <taxon>Actinopolyspora</taxon>
    </lineage>
</organism>
<evidence type="ECO:0000313" key="6">
    <source>
        <dbReference type="EMBL" id="NYH79934.1"/>
    </source>
</evidence>
<dbReference type="AlphaFoldDB" id="A0A852YXV5"/>
<keyword evidence="7" id="KW-1185">Reference proteome</keyword>
<evidence type="ECO:0000256" key="2">
    <source>
        <dbReference type="ARBA" id="ARBA00022643"/>
    </source>
</evidence>
<evidence type="ECO:0000256" key="1">
    <source>
        <dbReference type="ARBA" id="ARBA00022630"/>
    </source>
</evidence>
<reference evidence="6 7" key="1">
    <citation type="submission" date="2020-07" db="EMBL/GenBank/DDBJ databases">
        <title>Genomic Encyclopedia of Type Strains, Phase III (KMG-III): the genomes of soil and plant-associated and newly described type strains.</title>
        <authorList>
            <person name="Whitman W."/>
        </authorList>
    </citation>
    <scope>NUCLEOTIDE SEQUENCE [LARGE SCALE GENOMIC DNA]</scope>
    <source>
        <strain evidence="6 7">CECT 8576</strain>
    </source>
</reference>